<dbReference type="Pfam" id="PF08327">
    <property type="entry name" value="AHSA1"/>
    <property type="match status" value="1"/>
</dbReference>
<proteinExistence type="inferred from homology"/>
<evidence type="ECO:0000313" key="3">
    <source>
        <dbReference type="EMBL" id="RNL90140.1"/>
    </source>
</evidence>
<protein>
    <submittedName>
        <fullName evidence="3">ATPase</fullName>
    </submittedName>
</protein>
<dbReference type="Proteomes" id="UP000280698">
    <property type="component" value="Unassembled WGS sequence"/>
</dbReference>
<feature type="domain" description="Activator of Hsp90 ATPase homologue 1/2-like C-terminal" evidence="2">
    <location>
        <begin position="13"/>
        <end position="113"/>
    </location>
</feature>
<feature type="non-terminal residue" evidence="3">
    <location>
        <position position="171"/>
    </location>
</feature>
<sequence>MIEIDTDVELFHPADRVWRALTDPALLAKWFAETTSAPDAPERLLLRTAGLPGFDADVEVEVVRRQPSELLVLRWREGRRRSLLTATLVPAGHGCRLTVHESLEQGEWAADRRLEHHQQAIGVRLPAILDWLAFQHIDLRRAEGGLTAELPVIRRRTGAGRGRAVVLGGLV</sequence>
<comment type="caution">
    <text evidence="3">The sequence shown here is derived from an EMBL/GenBank/DDBJ whole genome shotgun (WGS) entry which is preliminary data.</text>
</comment>
<evidence type="ECO:0000256" key="1">
    <source>
        <dbReference type="ARBA" id="ARBA00006817"/>
    </source>
</evidence>
<accession>A0ABX9WC69</accession>
<evidence type="ECO:0000259" key="2">
    <source>
        <dbReference type="Pfam" id="PF08327"/>
    </source>
</evidence>
<name>A0ABX9WC69_9ACTN</name>
<dbReference type="InterPro" id="IPR023393">
    <property type="entry name" value="START-like_dom_sf"/>
</dbReference>
<dbReference type="SUPFAM" id="SSF55961">
    <property type="entry name" value="Bet v1-like"/>
    <property type="match status" value="1"/>
</dbReference>
<reference evidence="3 4" key="1">
    <citation type="submission" date="2018-11" db="EMBL/GenBank/DDBJ databases">
        <title>Micromonospora sp. PPF5-17, a new actinomycetes isolated from a hot spring soil.</title>
        <authorList>
            <person name="Thawai C."/>
        </authorList>
    </citation>
    <scope>NUCLEOTIDE SEQUENCE [LARGE SCALE GENOMIC DNA]</scope>
    <source>
        <strain evidence="3 4">PPF5-17</strain>
    </source>
</reference>
<dbReference type="EMBL" id="RJLN01000101">
    <property type="protein sequence ID" value="RNL90140.1"/>
    <property type="molecule type" value="Genomic_DNA"/>
</dbReference>
<gene>
    <name evidence="3" type="ORF">EFE23_24180</name>
</gene>
<comment type="similarity">
    <text evidence="1">Belongs to the AHA1 family.</text>
</comment>
<organism evidence="3 4">
    <name type="scientific">Micromonospora solifontis</name>
    <dbReference type="NCBI Taxonomy" id="2487138"/>
    <lineage>
        <taxon>Bacteria</taxon>
        <taxon>Bacillati</taxon>
        <taxon>Actinomycetota</taxon>
        <taxon>Actinomycetes</taxon>
        <taxon>Micromonosporales</taxon>
        <taxon>Micromonosporaceae</taxon>
        <taxon>Micromonospora</taxon>
    </lineage>
</organism>
<evidence type="ECO:0000313" key="4">
    <source>
        <dbReference type="Proteomes" id="UP000280698"/>
    </source>
</evidence>
<keyword evidence="4" id="KW-1185">Reference proteome</keyword>
<dbReference type="Gene3D" id="3.30.530.20">
    <property type="match status" value="1"/>
</dbReference>
<dbReference type="RefSeq" id="WP_199737207.1">
    <property type="nucleotide sequence ID" value="NZ_JAAHBY010000101.1"/>
</dbReference>
<dbReference type="InterPro" id="IPR013538">
    <property type="entry name" value="ASHA1/2-like_C"/>
</dbReference>